<evidence type="ECO:0000313" key="1">
    <source>
        <dbReference type="EMBL" id="OCH92059.1"/>
    </source>
</evidence>
<accession>A0A8E2AZN1</accession>
<dbReference type="EMBL" id="KV722375">
    <property type="protein sequence ID" value="OCH92059.1"/>
    <property type="molecule type" value="Genomic_DNA"/>
</dbReference>
<protein>
    <submittedName>
        <fullName evidence="1">Uncharacterized protein</fullName>
    </submittedName>
</protein>
<keyword evidence="2" id="KW-1185">Reference proteome</keyword>
<evidence type="ECO:0000313" key="2">
    <source>
        <dbReference type="Proteomes" id="UP000250043"/>
    </source>
</evidence>
<name>A0A8E2AZN1_9APHY</name>
<sequence length="125" mass="14144">MIAGRNRGTHHVRRLRSSFSQLRVRAEHHHGLPPRRYCPFIAHKAYCASSKPHALPTRWHLILHSIQPLCTHPCYCLCGVIVLIGIVMRTWLCTRASPAVESTQPRVSVMSFHSDVPTLVNHTAP</sequence>
<organism evidence="1 2">
    <name type="scientific">Obba rivulosa</name>
    <dbReference type="NCBI Taxonomy" id="1052685"/>
    <lineage>
        <taxon>Eukaryota</taxon>
        <taxon>Fungi</taxon>
        <taxon>Dikarya</taxon>
        <taxon>Basidiomycota</taxon>
        <taxon>Agaricomycotina</taxon>
        <taxon>Agaricomycetes</taxon>
        <taxon>Polyporales</taxon>
        <taxon>Gelatoporiaceae</taxon>
        <taxon>Obba</taxon>
    </lineage>
</organism>
<reference evidence="1 2" key="1">
    <citation type="submission" date="2016-07" db="EMBL/GenBank/DDBJ databases">
        <title>Draft genome of the white-rot fungus Obba rivulosa 3A-2.</title>
        <authorList>
            <consortium name="DOE Joint Genome Institute"/>
            <person name="Miettinen O."/>
            <person name="Riley R."/>
            <person name="Acob R."/>
            <person name="Barry K."/>
            <person name="Cullen D."/>
            <person name="De Vries R."/>
            <person name="Hainaut M."/>
            <person name="Hatakka A."/>
            <person name="Henrissat B."/>
            <person name="Hilden K."/>
            <person name="Kuo R."/>
            <person name="Labutti K."/>
            <person name="Lipzen A."/>
            <person name="Makela M.R."/>
            <person name="Sandor L."/>
            <person name="Spatafora J.W."/>
            <person name="Grigoriev I.V."/>
            <person name="Hibbett D.S."/>
        </authorList>
    </citation>
    <scope>NUCLEOTIDE SEQUENCE [LARGE SCALE GENOMIC DNA]</scope>
    <source>
        <strain evidence="1 2">3A-2</strain>
    </source>
</reference>
<gene>
    <name evidence="1" type="ORF">OBBRIDRAFT_481078</name>
</gene>
<dbReference type="Proteomes" id="UP000250043">
    <property type="component" value="Unassembled WGS sequence"/>
</dbReference>
<proteinExistence type="predicted"/>
<dbReference type="AlphaFoldDB" id="A0A8E2AZN1"/>